<accession>A0A399F7B6</accession>
<evidence type="ECO:0000313" key="5">
    <source>
        <dbReference type="Proteomes" id="UP000266178"/>
    </source>
</evidence>
<evidence type="ECO:0000256" key="2">
    <source>
        <dbReference type="ARBA" id="ARBA00023315"/>
    </source>
</evidence>
<protein>
    <submittedName>
        <fullName evidence="4">Acetyltransferase (GNAT) family protein</fullName>
    </submittedName>
</protein>
<dbReference type="PROSITE" id="PS51186">
    <property type="entry name" value="GNAT"/>
    <property type="match status" value="2"/>
</dbReference>
<gene>
    <name evidence="4" type="ORF">Mgrana_02066</name>
</gene>
<keyword evidence="5" id="KW-1185">Reference proteome</keyword>
<dbReference type="RefSeq" id="WP_119357544.1">
    <property type="nucleotide sequence ID" value="NZ_BJXM01000007.1"/>
</dbReference>
<dbReference type="InterPro" id="IPR000182">
    <property type="entry name" value="GNAT_dom"/>
</dbReference>
<evidence type="ECO:0000256" key="1">
    <source>
        <dbReference type="ARBA" id="ARBA00022679"/>
    </source>
</evidence>
<keyword evidence="2" id="KW-0012">Acyltransferase</keyword>
<dbReference type="CDD" id="cd04301">
    <property type="entry name" value="NAT_SF"/>
    <property type="match status" value="1"/>
</dbReference>
<dbReference type="OrthoDB" id="24907at2"/>
<dbReference type="SUPFAM" id="SSF55729">
    <property type="entry name" value="Acyl-CoA N-acyltransferases (Nat)"/>
    <property type="match status" value="2"/>
</dbReference>
<dbReference type="Proteomes" id="UP000266178">
    <property type="component" value="Unassembled WGS sequence"/>
</dbReference>
<comment type="caution">
    <text evidence="4">The sequence shown here is derived from an EMBL/GenBank/DDBJ whole genome shotgun (WGS) entry which is preliminary data.</text>
</comment>
<dbReference type="InterPro" id="IPR016181">
    <property type="entry name" value="Acyl_CoA_acyltransferase"/>
</dbReference>
<dbReference type="PANTHER" id="PTHR43877:SF6">
    <property type="entry name" value="GCN5-RELATED N-ACETYLTRANSFERASE"/>
    <property type="match status" value="1"/>
</dbReference>
<dbReference type="GO" id="GO:0016747">
    <property type="term" value="F:acyltransferase activity, transferring groups other than amino-acyl groups"/>
    <property type="evidence" value="ECO:0007669"/>
    <property type="project" value="InterPro"/>
</dbReference>
<dbReference type="EMBL" id="QWLB01000027">
    <property type="protein sequence ID" value="RIH91993.1"/>
    <property type="molecule type" value="Genomic_DNA"/>
</dbReference>
<dbReference type="Pfam" id="PF00583">
    <property type="entry name" value="Acetyltransf_1"/>
    <property type="match status" value="1"/>
</dbReference>
<dbReference type="InterPro" id="IPR050832">
    <property type="entry name" value="Bact_Acetyltransf"/>
</dbReference>
<dbReference type="PANTHER" id="PTHR43877">
    <property type="entry name" value="AMINOALKYLPHOSPHONATE N-ACETYLTRANSFERASE-RELATED-RELATED"/>
    <property type="match status" value="1"/>
</dbReference>
<organism evidence="4 5">
    <name type="scientific">Meiothermus granaticius NBRC 107808</name>
    <dbReference type="NCBI Taxonomy" id="1227551"/>
    <lineage>
        <taxon>Bacteria</taxon>
        <taxon>Thermotogati</taxon>
        <taxon>Deinococcota</taxon>
        <taxon>Deinococci</taxon>
        <taxon>Thermales</taxon>
        <taxon>Thermaceae</taxon>
        <taxon>Meiothermus</taxon>
    </lineage>
</organism>
<evidence type="ECO:0000313" key="4">
    <source>
        <dbReference type="EMBL" id="RIH91993.1"/>
    </source>
</evidence>
<dbReference type="AlphaFoldDB" id="A0A399F7B6"/>
<name>A0A399F7B6_9DEIN</name>
<keyword evidence="1 4" id="KW-0808">Transferase</keyword>
<feature type="domain" description="N-acetyltransferase" evidence="3">
    <location>
        <begin position="156"/>
        <end position="309"/>
    </location>
</feature>
<sequence>MNLRPSTSSDLDLETYLRLYRAVHPEHPRTLVQLRHQEATWGPGELSVRFFVEEDGQAVGWAGYQTPMNPLPGQLEVELGLLEGYEGLFPLLWAFLEEQARNQGAKALIVRVREDWPQRAAYQGQGFVEYDRTWASTLDLTHFNPIPPEHPLPPSIRILALAELNWHDEQVQHSFYTLITALLQEVPWAEPLEIWPFELWRSRSLENPNFIPEGNFLALDQGQMVGVSQLLRSSRPQTLQTGLTGVQPPYRRRGIARALKLRAARYAKAQGYRYIRTSNHSINRPMLALNEAMGFAKEPAWLVLKKELQT</sequence>
<proteinExistence type="predicted"/>
<evidence type="ECO:0000259" key="3">
    <source>
        <dbReference type="PROSITE" id="PS51186"/>
    </source>
</evidence>
<reference evidence="4 5" key="1">
    <citation type="submission" date="2018-08" db="EMBL/GenBank/DDBJ databases">
        <title>Meiothermus granaticius genome AF-68 sequencing project.</title>
        <authorList>
            <person name="Da Costa M.S."/>
            <person name="Albuquerque L."/>
            <person name="Raposo P."/>
            <person name="Froufe H.J.C."/>
            <person name="Barroso C.S."/>
            <person name="Egas C."/>
        </authorList>
    </citation>
    <scope>NUCLEOTIDE SEQUENCE [LARGE SCALE GENOMIC DNA]</scope>
    <source>
        <strain evidence="4 5">AF-68</strain>
    </source>
</reference>
<feature type="domain" description="N-acetyltransferase" evidence="3">
    <location>
        <begin position="1"/>
        <end position="153"/>
    </location>
</feature>
<dbReference type="Gene3D" id="3.40.630.30">
    <property type="match status" value="1"/>
</dbReference>